<evidence type="ECO:0000256" key="8">
    <source>
        <dbReference type="ARBA" id="ARBA00023235"/>
    </source>
</evidence>
<keyword evidence="5 9" id="KW-0028">Amino-acid biosynthesis</keyword>
<name>A0ABW5E1G8_9BACT</name>
<comment type="catalytic activity">
    <reaction evidence="1 9">
        <text>N-(5-phospho-beta-D-ribosyl)anthranilate = 1-(2-carboxyphenylamino)-1-deoxy-D-ribulose 5-phosphate</text>
        <dbReference type="Rhea" id="RHEA:21540"/>
        <dbReference type="ChEBI" id="CHEBI:18277"/>
        <dbReference type="ChEBI" id="CHEBI:58613"/>
        <dbReference type="EC" id="5.3.1.24"/>
    </reaction>
</comment>
<evidence type="ECO:0000256" key="5">
    <source>
        <dbReference type="ARBA" id="ARBA00022605"/>
    </source>
</evidence>
<reference evidence="12" key="1">
    <citation type="journal article" date="2019" name="Int. J. Syst. Evol. Microbiol.">
        <title>The Global Catalogue of Microorganisms (GCM) 10K type strain sequencing project: providing services to taxonomists for standard genome sequencing and annotation.</title>
        <authorList>
            <consortium name="The Broad Institute Genomics Platform"/>
            <consortium name="The Broad Institute Genome Sequencing Center for Infectious Disease"/>
            <person name="Wu L."/>
            <person name="Ma J."/>
        </authorList>
    </citation>
    <scope>NUCLEOTIDE SEQUENCE [LARGE SCALE GENOMIC DNA]</scope>
    <source>
        <strain evidence="12">JCM 16545</strain>
    </source>
</reference>
<dbReference type="InterPro" id="IPR044643">
    <property type="entry name" value="TrpF_fam"/>
</dbReference>
<dbReference type="InterPro" id="IPR011060">
    <property type="entry name" value="RibuloseP-bd_barrel"/>
</dbReference>
<keyword evidence="6 9" id="KW-0822">Tryptophan biosynthesis</keyword>
<evidence type="ECO:0000313" key="11">
    <source>
        <dbReference type="EMBL" id="MFD2276421.1"/>
    </source>
</evidence>
<sequence>MHHFFHPSTTSLKVCGVTLESDAHQLVAEGITALGVNFWPKSKRYLPPVDAAKFLPALKEKILRVGVFVNAPTQEVLSLLKEDIIDVAQFHGDETPEYCAPFAENGHPFIRAIGVKNADSLTNIHDYQASAILLDAHAPGVYGGTGDTFDWNLARTFISKNPTLPVLLAGGITAENAAEATTLVHPAALDLASGSESTPGIKDFDKIRAIQAAISTAQ</sequence>
<dbReference type="GO" id="GO:0016853">
    <property type="term" value="F:isomerase activity"/>
    <property type="evidence" value="ECO:0007669"/>
    <property type="project" value="UniProtKB-KW"/>
</dbReference>
<dbReference type="Proteomes" id="UP001597297">
    <property type="component" value="Unassembled WGS sequence"/>
</dbReference>
<organism evidence="11 12">
    <name type="scientific">Rubritalea spongiae</name>
    <dbReference type="NCBI Taxonomy" id="430797"/>
    <lineage>
        <taxon>Bacteria</taxon>
        <taxon>Pseudomonadati</taxon>
        <taxon>Verrucomicrobiota</taxon>
        <taxon>Verrucomicrobiia</taxon>
        <taxon>Verrucomicrobiales</taxon>
        <taxon>Rubritaleaceae</taxon>
        <taxon>Rubritalea</taxon>
    </lineage>
</organism>
<feature type="domain" description="N-(5'phosphoribosyl) anthranilate isomerase (PRAI)" evidence="10">
    <location>
        <begin position="13"/>
        <end position="210"/>
    </location>
</feature>
<evidence type="ECO:0000313" key="12">
    <source>
        <dbReference type="Proteomes" id="UP001597297"/>
    </source>
</evidence>
<dbReference type="HAMAP" id="MF_00135">
    <property type="entry name" value="PRAI"/>
    <property type="match status" value="1"/>
</dbReference>
<gene>
    <name evidence="9" type="primary">trpF</name>
    <name evidence="11" type="ORF">ACFSQZ_08065</name>
</gene>
<evidence type="ECO:0000256" key="3">
    <source>
        <dbReference type="ARBA" id="ARBA00012572"/>
    </source>
</evidence>
<evidence type="ECO:0000256" key="1">
    <source>
        <dbReference type="ARBA" id="ARBA00001164"/>
    </source>
</evidence>
<evidence type="ECO:0000256" key="9">
    <source>
        <dbReference type="HAMAP-Rule" id="MF_00135"/>
    </source>
</evidence>
<dbReference type="CDD" id="cd00405">
    <property type="entry name" value="PRAI"/>
    <property type="match status" value="1"/>
</dbReference>
<evidence type="ECO:0000256" key="7">
    <source>
        <dbReference type="ARBA" id="ARBA00023141"/>
    </source>
</evidence>
<dbReference type="EC" id="5.3.1.24" evidence="3 9"/>
<dbReference type="PANTHER" id="PTHR42894:SF1">
    <property type="entry name" value="N-(5'-PHOSPHORIBOSYL)ANTHRANILATE ISOMERASE"/>
    <property type="match status" value="1"/>
</dbReference>
<dbReference type="InterPro" id="IPR013785">
    <property type="entry name" value="Aldolase_TIM"/>
</dbReference>
<keyword evidence="12" id="KW-1185">Reference proteome</keyword>
<dbReference type="RefSeq" id="WP_377094126.1">
    <property type="nucleotide sequence ID" value="NZ_JBHSJM010000001.1"/>
</dbReference>
<comment type="caution">
    <text evidence="11">The sequence shown here is derived from an EMBL/GenBank/DDBJ whole genome shotgun (WGS) entry which is preliminary data.</text>
</comment>
<evidence type="ECO:0000256" key="4">
    <source>
        <dbReference type="ARBA" id="ARBA00022272"/>
    </source>
</evidence>
<evidence type="ECO:0000256" key="2">
    <source>
        <dbReference type="ARBA" id="ARBA00004664"/>
    </source>
</evidence>
<protein>
    <recommendedName>
        <fullName evidence="4 9">N-(5'-phosphoribosyl)anthranilate isomerase</fullName>
        <shortName evidence="9">PRAI</shortName>
        <ecNumber evidence="3 9">5.3.1.24</ecNumber>
    </recommendedName>
</protein>
<keyword evidence="8 9" id="KW-0413">Isomerase</keyword>
<dbReference type="PANTHER" id="PTHR42894">
    <property type="entry name" value="N-(5'-PHOSPHORIBOSYL)ANTHRANILATE ISOMERASE"/>
    <property type="match status" value="1"/>
</dbReference>
<evidence type="ECO:0000256" key="6">
    <source>
        <dbReference type="ARBA" id="ARBA00022822"/>
    </source>
</evidence>
<comment type="similarity">
    <text evidence="9">Belongs to the TrpF family.</text>
</comment>
<proteinExistence type="inferred from homology"/>
<accession>A0ABW5E1G8</accession>
<dbReference type="InterPro" id="IPR001240">
    <property type="entry name" value="PRAI_dom"/>
</dbReference>
<dbReference type="Pfam" id="PF00697">
    <property type="entry name" value="PRAI"/>
    <property type="match status" value="1"/>
</dbReference>
<keyword evidence="7 9" id="KW-0057">Aromatic amino acid biosynthesis</keyword>
<evidence type="ECO:0000259" key="10">
    <source>
        <dbReference type="Pfam" id="PF00697"/>
    </source>
</evidence>
<dbReference type="EMBL" id="JBHUJC010000024">
    <property type="protein sequence ID" value="MFD2276421.1"/>
    <property type="molecule type" value="Genomic_DNA"/>
</dbReference>
<dbReference type="Gene3D" id="3.20.20.70">
    <property type="entry name" value="Aldolase class I"/>
    <property type="match status" value="1"/>
</dbReference>
<comment type="pathway">
    <text evidence="2 9">Amino-acid biosynthesis; L-tryptophan biosynthesis; L-tryptophan from chorismate: step 3/5.</text>
</comment>
<dbReference type="SUPFAM" id="SSF51366">
    <property type="entry name" value="Ribulose-phoshate binding barrel"/>
    <property type="match status" value="1"/>
</dbReference>